<dbReference type="Gene3D" id="3.40.50.720">
    <property type="entry name" value="NAD(P)-binding Rossmann-like Domain"/>
    <property type="match status" value="1"/>
</dbReference>
<dbReference type="Gene3D" id="3.40.50.150">
    <property type="entry name" value="Vaccinia Virus protein VP39"/>
    <property type="match status" value="1"/>
</dbReference>
<dbReference type="EC" id="2.1.1.244" evidence="5"/>
<dbReference type="PANTHER" id="PTHR12753:SF0">
    <property type="entry name" value="ALPHA N-TERMINAL PROTEIN METHYLTRANSFERASE 1"/>
    <property type="match status" value="1"/>
</dbReference>
<dbReference type="PRINTS" id="PR00081">
    <property type="entry name" value="GDHRDH"/>
</dbReference>
<comment type="similarity">
    <text evidence="1">Belongs to the methyltransferase superfamily. NTM1 family.</text>
</comment>
<evidence type="ECO:0000256" key="7">
    <source>
        <dbReference type="ARBA" id="ARBA00043129"/>
    </source>
</evidence>
<dbReference type="Pfam" id="PF05891">
    <property type="entry name" value="Methyltransf_PK"/>
    <property type="match status" value="1"/>
</dbReference>
<reference evidence="12" key="1">
    <citation type="journal article" date="2023" name="Mol. Ecol. Resour.">
        <title>Chromosome-level genome assembly of a triploid poplar Populus alba 'Berolinensis'.</title>
        <authorList>
            <person name="Chen S."/>
            <person name="Yu Y."/>
            <person name="Wang X."/>
            <person name="Wang S."/>
            <person name="Zhang T."/>
            <person name="Zhou Y."/>
            <person name="He R."/>
            <person name="Meng N."/>
            <person name="Wang Y."/>
            <person name="Liu W."/>
            <person name="Liu Z."/>
            <person name="Liu J."/>
            <person name="Guo Q."/>
            <person name="Huang H."/>
            <person name="Sederoff R.R."/>
            <person name="Wang G."/>
            <person name="Qu G."/>
            <person name="Chen S."/>
        </authorList>
    </citation>
    <scope>NUCLEOTIDE SEQUENCE</scope>
    <source>
        <strain evidence="12">SC-2020</strain>
    </source>
</reference>
<gene>
    <name evidence="12" type="ORF">NC653_028297</name>
</gene>
<evidence type="ECO:0000256" key="4">
    <source>
        <dbReference type="ARBA" id="ARBA00022691"/>
    </source>
</evidence>
<organism evidence="12 13">
    <name type="scientific">Populus alba x Populus x berolinensis</name>
    <dbReference type="NCBI Taxonomy" id="444605"/>
    <lineage>
        <taxon>Eukaryota</taxon>
        <taxon>Viridiplantae</taxon>
        <taxon>Streptophyta</taxon>
        <taxon>Embryophyta</taxon>
        <taxon>Tracheophyta</taxon>
        <taxon>Spermatophyta</taxon>
        <taxon>Magnoliopsida</taxon>
        <taxon>eudicotyledons</taxon>
        <taxon>Gunneridae</taxon>
        <taxon>Pentapetalae</taxon>
        <taxon>rosids</taxon>
        <taxon>fabids</taxon>
        <taxon>Malpighiales</taxon>
        <taxon>Salicaceae</taxon>
        <taxon>Saliceae</taxon>
        <taxon>Populus</taxon>
    </lineage>
</organism>
<evidence type="ECO:0000256" key="10">
    <source>
        <dbReference type="ARBA" id="ARBA00048167"/>
    </source>
</evidence>
<evidence type="ECO:0000256" key="8">
    <source>
        <dbReference type="ARBA" id="ARBA00047306"/>
    </source>
</evidence>
<dbReference type="AlphaFoldDB" id="A0AAD6MA17"/>
<evidence type="ECO:0000256" key="11">
    <source>
        <dbReference type="ARBA" id="ARBA00060050"/>
    </source>
</evidence>
<evidence type="ECO:0000256" key="6">
    <source>
        <dbReference type="ARBA" id="ARBA00039449"/>
    </source>
</evidence>
<keyword evidence="2" id="KW-0489">Methyltransferase</keyword>
<dbReference type="Pfam" id="PF00106">
    <property type="entry name" value="adh_short"/>
    <property type="match status" value="1"/>
</dbReference>
<comment type="catalytic activity">
    <reaction evidence="10">
        <text>N-terminal L-alanyl-L-prolyl-L-lysyl-[protein] + 3 S-adenosyl-L-methionine = N-terminal N,N,N-trimethyl-L-alanyl-L-prolyl-L-lysyl-[protein] + 3 S-adenosyl-L-homocysteine + 3 H(+)</text>
        <dbReference type="Rhea" id="RHEA:54712"/>
        <dbReference type="Rhea" id="RHEA-COMP:13785"/>
        <dbReference type="Rhea" id="RHEA-COMP:13971"/>
        <dbReference type="ChEBI" id="CHEBI:15378"/>
        <dbReference type="ChEBI" id="CHEBI:57856"/>
        <dbReference type="ChEBI" id="CHEBI:59789"/>
        <dbReference type="ChEBI" id="CHEBI:138057"/>
        <dbReference type="ChEBI" id="CHEBI:138315"/>
        <dbReference type="EC" id="2.1.1.244"/>
    </reaction>
</comment>
<comment type="caution">
    <text evidence="12">The sequence shown here is derived from an EMBL/GenBank/DDBJ whole genome shotgun (WGS) entry which is preliminary data.</text>
</comment>
<protein>
    <recommendedName>
        <fullName evidence="6">Alpha N-terminal protein methyltransferase 1</fullName>
        <ecNumber evidence="5">2.1.1.244</ecNumber>
    </recommendedName>
    <alternativeName>
        <fullName evidence="7">X-Pro-Lys N-terminal protein methyltransferase 1</fullName>
    </alternativeName>
</protein>
<dbReference type="GO" id="GO:0032259">
    <property type="term" value="P:methylation"/>
    <property type="evidence" value="ECO:0007669"/>
    <property type="project" value="UniProtKB-KW"/>
</dbReference>
<dbReference type="Proteomes" id="UP001164929">
    <property type="component" value="Chromosome 11"/>
</dbReference>
<comment type="catalytic activity">
    <reaction evidence="9">
        <text>N-terminal L-prolyl-L-prolyl-L-lysyl-[protein] + 2 S-adenosyl-L-methionine = N-terminal N,N-dimethyl-L-prolyl-L-prolyl-L-lysyl-[protein] + 2 S-adenosyl-L-homocysteine + 2 H(+)</text>
        <dbReference type="Rhea" id="RHEA:54736"/>
        <dbReference type="Rhea" id="RHEA-COMP:13787"/>
        <dbReference type="Rhea" id="RHEA-COMP:13974"/>
        <dbReference type="ChEBI" id="CHEBI:15378"/>
        <dbReference type="ChEBI" id="CHEBI:57856"/>
        <dbReference type="ChEBI" id="CHEBI:59789"/>
        <dbReference type="ChEBI" id="CHEBI:138059"/>
        <dbReference type="ChEBI" id="CHEBI:138318"/>
        <dbReference type="EC" id="2.1.1.244"/>
    </reaction>
</comment>
<accession>A0AAD6MA17</accession>
<evidence type="ECO:0000313" key="12">
    <source>
        <dbReference type="EMBL" id="KAJ6980447.1"/>
    </source>
</evidence>
<evidence type="ECO:0000256" key="1">
    <source>
        <dbReference type="ARBA" id="ARBA00009059"/>
    </source>
</evidence>
<keyword evidence="3" id="KW-0808">Transferase</keyword>
<dbReference type="GO" id="GO:0071885">
    <property type="term" value="F:N-terminal protein N-methyltransferase activity"/>
    <property type="evidence" value="ECO:0007669"/>
    <property type="project" value="UniProtKB-EC"/>
</dbReference>
<dbReference type="EMBL" id="JAQIZT010000011">
    <property type="protein sequence ID" value="KAJ6980447.1"/>
    <property type="molecule type" value="Genomic_DNA"/>
</dbReference>
<name>A0AAD6MA17_9ROSI</name>
<dbReference type="InterPro" id="IPR029063">
    <property type="entry name" value="SAM-dependent_MTases_sf"/>
</dbReference>
<dbReference type="InterPro" id="IPR008576">
    <property type="entry name" value="MeTrfase_NTM1"/>
</dbReference>
<dbReference type="InterPro" id="IPR036291">
    <property type="entry name" value="NAD(P)-bd_dom_sf"/>
</dbReference>
<evidence type="ECO:0000313" key="13">
    <source>
        <dbReference type="Proteomes" id="UP001164929"/>
    </source>
</evidence>
<evidence type="ECO:0000256" key="9">
    <source>
        <dbReference type="ARBA" id="ARBA00047885"/>
    </source>
</evidence>
<comment type="function">
    <text evidence="11">Alpha-N-methyltransferase that methylates the N-terminus of target proteins containing the N-terminal motif [Ala/Pro/Ser]-Pro-Lys when the initiator Met is cleaved. Specifically catalyzes mono-, di- or tri-methylation of exposed alpha-amino group of Ala or Ser residue in the [Ala/Ser]-Pro-Lys motif and mono- or di-methylation of Pro in the Pro-Pro-Lys motif.</text>
</comment>
<dbReference type="FunFam" id="3.40.50.150:FF:000025">
    <property type="entry name" value="N-terminal Xaa-Pro-Lys N-methyltransferase 1"/>
    <property type="match status" value="1"/>
</dbReference>
<keyword evidence="13" id="KW-1185">Reference proteome</keyword>
<comment type="catalytic activity">
    <reaction evidence="8">
        <text>N-terminal L-seryl-L-prolyl-L-lysyl-[protein] + 3 S-adenosyl-L-methionine = N-terminal N,N,N-trimethyl-L-seryl-L-prolyl-L-lysyl-[protein] + 3 S-adenosyl-L-homocysteine + 3 H(+)</text>
        <dbReference type="Rhea" id="RHEA:54724"/>
        <dbReference type="Rhea" id="RHEA-COMP:13789"/>
        <dbReference type="Rhea" id="RHEA-COMP:13973"/>
        <dbReference type="ChEBI" id="CHEBI:15378"/>
        <dbReference type="ChEBI" id="CHEBI:57856"/>
        <dbReference type="ChEBI" id="CHEBI:59789"/>
        <dbReference type="ChEBI" id="CHEBI:138061"/>
        <dbReference type="ChEBI" id="CHEBI:138317"/>
        <dbReference type="EC" id="2.1.1.244"/>
    </reaction>
</comment>
<dbReference type="SUPFAM" id="SSF53335">
    <property type="entry name" value="S-adenosyl-L-methionine-dependent methyltransferases"/>
    <property type="match status" value="1"/>
</dbReference>
<keyword evidence="4" id="KW-0949">S-adenosyl-L-methionine</keyword>
<dbReference type="GO" id="GO:0005737">
    <property type="term" value="C:cytoplasm"/>
    <property type="evidence" value="ECO:0007669"/>
    <property type="project" value="TreeGrafter"/>
</dbReference>
<sequence>MKLWLPKSHAFMATPLAFRSIRRACFASSGLKWEGGVSMVQGASRGIGLEFVKQLLEKNDKGHVIATCRNPNGATGLVDLKNKFAERLNIMPLDLTIESTIEASAKFIREKYGSLNLLINASGILSIPNVLQPETTLSKVERSSLMLAYEVNAVGPILAIKHMWPLLKAGGGFGTERDVAVVANLSARVGSIGDNHLVTKTVSVEFARKRDPIICILLHPGTVDTDLSKPFQRNVPDGKLFTKEFSVQQLLSIINNAKSHDNGKFGPLCYTQKPYKKSHRSLQTTIYCHPTRFHKHYTAAAIQSPMEAAGTDSDGREFKNPDEMWLEHTGDTNKKTQWYRDGVAYWEGVEASVNGVLGGYGHVNDADVKGSEGFLQTLLAELFVDGGIDRHLVALDCGSGIGRITKNLLIRYFNEVDLLEPVSHFLDAARESLVQENHMALDEHKATNFYCVPLQEFTPDVGRYDVIWVQWCIGHLTDDDFVSFFNRAKIGLKPGGFFVLKENLARSGFVLDKDDRSITRSDSYFKGLFSRCGLHLYKSREQKGLPKELFAVKMYALTTAIPKRVIKARSKVQANRPGIIK</sequence>
<dbReference type="CDD" id="cd05325">
    <property type="entry name" value="carb_red_sniffer_like_SDR_c"/>
    <property type="match status" value="1"/>
</dbReference>
<evidence type="ECO:0000256" key="3">
    <source>
        <dbReference type="ARBA" id="ARBA00022679"/>
    </source>
</evidence>
<dbReference type="SUPFAM" id="SSF51735">
    <property type="entry name" value="NAD(P)-binding Rossmann-fold domains"/>
    <property type="match status" value="1"/>
</dbReference>
<dbReference type="InterPro" id="IPR002347">
    <property type="entry name" value="SDR_fam"/>
</dbReference>
<evidence type="ECO:0000256" key="5">
    <source>
        <dbReference type="ARBA" id="ARBA00039112"/>
    </source>
</evidence>
<dbReference type="CDD" id="cd02440">
    <property type="entry name" value="AdoMet_MTases"/>
    <property type="match status" value="1"/>
</dbReference>
<evidence type="ECO:0000256" key="2">
    <source>
        <dbReference type="ARBA" id="ARBA00022603"/>
    </source>
</evidence>
<dbReference type="PANTHER" id="PTHR12753">
    <property type="entry name" value="AD-003 - RELATED"/>
    <property type="match status" value="1"/>
</dbReference>
<proteinExistence type="inferred from homology"/>